<sequence length="619" mass="70058">MNTSEILATLTQQSVQIWVENDTLNIRSPKGILTPDIQAEIVAHKPEIMAFLRQSNVTISSHPPSPNHELSLQTIGRLIGEVGDQLNSECKQPIIDPKLMAQRLAVTFRPVPNKYKNEEILTFREELKQKLLSYGVKILPWEQATTEFRYEINIPFLNWKKGIKTRVVKSSINAVIDVDRVPSIVTQFNQFIAERLYQIYSFFIGKNQKVSVARIGQLIGWAEDCAVKYIENLTNTQVIVLTELDNEFVNSDSYQQKIKIGLNTLIRTFSEIVIGVSHTNFSILNMNLSDSVFSRNEIDSFVLNSLIPKVYVPILPLPLSKFKIEQFDSRQSSYAQKLVSLGNQLAETNLFPSGTSLSELIKRKSYRDIVNVIVNGRTGVSYGFVAYAEPPHYVGEVEITDRDWEELSPVEGFNRDEVRQNVIGRRYLKTKIGTEYRFKQIPDIWILSARSGSNKTNLSLDDIVRIGLTERLLLQLPLLVDPQVVDIKPSYDVYVMLGIALSTALYAPDLIRNGLPMIHFHGYPNVQWFQENEHYAGVNNPSVPCGTYESGVFNFLSIYNLVQQGKNITLASLIEPDHGTNIIANDMEYLIERVKTGCQKGEIELGGKHFASLKAKITS</sequence>
<organism evidence="2 3">
    <name type="scientific">Iningainema tapete BLCC-T55</name>
    <dbReference type="NCBI Taxonomy" id="2748662"/>
    <lineage>
        <taxon>Bacteria</taxon>
        <taxon>Bacillati</taxon>
        <taxon>Cyanobacteriota</taxon>
        <taxon>Cyanophyceae</taxon>
        <taxon>Nostocales</taxon>
        <taxon>Scytonemataceae</taxon>
        <taxon>Iningainema tapete</taxon>
    </lineage>
</organism>
<name>A0A8J6XMH3_9CYAN</name>
<comment type="caution">
    <text evidence="2">The sequence shown here is derived from an EMBL/GenBank/DDBJ whole genome shotgun (WGS) entry which is preliminary data.</text>
</comment>
<dbReference type="EMBL" id="JACXAE010000009">
    <property type="protein sequence ID" value="MBD2770848.1"/>
    <property type="molecule type" value="Genomic_DNA"/>
</dbReference>
<gene>
    <name evidence="2" type="ORF">ICL16_01590</name>
</gene>
<dbReference type="RefSeq" id="WP_190825134.1">
    <property type="nucleotide sequence ID" value="NZ_CAWPPI010000009.1"/>
</dbReference>
<evidence type="ECO:0000259" key="1">
    <source>
        <dbReference type="Pfam" id="PF18563"/>
    </source>
</evidence>
<keyword evidence="3" id="KW-1185">Reference proteome</keyword>
<dbReference type="Pfam" id="PF18563">
    <property type="entry name" value="TubC_N"/>
    <property type="match status" value="1"/>
</dbReference>
<evidence type="ECO:0000313" key="2">
    <source>
        <dbReference type="EMBL" id="MBD2770848.1"/>
    </source>
</evidence>
<dbReference type="InterPro" id="IPR044894">
    <property type="entry name" value="TubC_N_sf"/>
</dbReference>
<dbReference type="AlphaFoldDB" id="A0A8J6XMH3"/>
<evidence type="ECO:0000313" key="3">
    <source>
        <dbReference type="Proteomes" id="UP000629098"/>
    </source>
</evidence>
<reference evidence="2" key="1">
    <citation type="submission" date="2020-09" db="EMBL/GenBank/DDBJ databases">
        <title>Iningainema tapete sp. nov. (Scytonemataceae, Cyanobacteria) from greenhouses in central Florida (USA) produces two types of nodularin with biosynthetic potential for microcystin-LR and anabaenopeptins.</title>
        <authorList>
            <person name="Berthold D.E."/>
            <person name="Lefler F.W."/>
            <person name="Huang I.-S."/>
            <person name="Abdulla H."/>
            <person name="Zimba P.V."/>
            <person name="Laughinghouse H.D. IV."/>
        </authorList>
    </citation>
    <scope>NUCLEOTIDE SEQUENCE</scope>
    <source>
        <strain evidence="2">BLCCT55</strain>
    </source>
</reference>
<dbReference type="Proteomes" id="UP000629098">
    <property type="component" value="Unassembled WGS sequence"/>
</dbReference>
<dbReference type="InterPro" id="IPR041464">
    <property type="entry name" value="TubC_N"/>
</dbReference>
<protein>
    <submittedName>
        <fullName evidence="2">Non-ribosomal peptide synthase</fullName>
    </submittedName>
</protein>
<proteinExistence type="predicted"/>
<feature type="domain" description="TubC N-terminal docking" evidence="1">
    <location>
        <begin position="5"/>
        <end position="54"/>
    </location>
</feature>
<dbReference type="Gene3D" id="1.10.10.1830">
    <property type="entry name" value="Non-ribosomal peptide synthase, adenylation domain"/>
    <property type="match status" value="1"/>
</dbReference>
<accession>A0A8J6XMH3</accession>